<dbReference type="AlphaFoldDB" id="A0A2S6C815"/>
<comment type="caution">
    <text evidence="1">The sequence shown here is derived from an EMBL/GenBank/DDBJ whole genome shotgun (WGS) entry which is preliminary data.</text>
</comment>
<name>A0A2S6C815_9PEZI</name>
<dbReference type="STRING" id="357750.A0A2S6C815"/>
<keyword evidence="2" id="KW-1185">Reference proteome</keyword>
<gene>
    <name evidence="1" type="ORF">CBER1_03767</name>
</gene>
<dbReference type="InterPro" id="IPR011333">
    <property type="entry name" value="SKP1/BTB/POZ_sf"/>
</dbReference>
<dbReference type="EMBL" id="PNEN01000529">
    <property type="protein sequence ID" value="PPJ55878.1"/>
    <property type="molecule type" value="Genomic_DNA"/>
</dbReference>
<protein>
    <recommendedName>
        <fullName evidence="3">BTB domain-containing protein</fullName>
    </recommendedName>
</protein>
<evidence type="ECO:0000313" key="2">
    <source>
        <dbReference type="Proteomes" id="UP000237631"/>
    </source>
</evidence>
<proteinExistence type="predicted"/>
<accession>A0A2S6C815</accession>
<organism evidence="1 2">
    <name type="scientific">Cercospora berteroae</name>
    <dbReference type="NCBI Taxonomy" id="357750"/>
    <lineage>
        <taxon>Eukaryota</taxon>
        <taxon>Fungi</taxon>
        <taxon>Dikarya</taxon>
        <taxon>Ascomycota</taxon>
        <taxon>Pezizomycotina</taxon>
        <taxon>Dothideomycetes</taxon>
        <taxon>Dothideomycetidae</taxon>
        <taxon>Mycosphaerellales</taxon>
        <taxon>Mycosphaerellaceae</taxon>
        <taxon>Cercospora</taxon>
    </lineage>
</organism>
<evidence type="ECO:0000313" key="1">
    <source>
        <dbReference type="EMBL" id="PPJ55878.1"/>
    </source>
</evidence>
<dbReference type="SUPFAM" id="SSF54695">
    <property type="entry name" value="POZ domain"/>
    <property type="match status" value="1"/>
</dbReference>
<evidence type="ECO:0008006" key="3">
    <source>
        <dbReference type="Google" id="ProtNLM"/>
    </source>
</evidence>
<dbReference type="PANTHER" id="PTHR47843">
    <property type="entry name" value="BTB DOMAIN-CONTAINING PROTEIN-RELATED"/>
    <property type="match status" value="1"/>
</dbReference>
<sequence length="211" mass="24167">MGDEIRAAKRRRITNNIITVTNSKFFEAALNRQWIEGQEKKVNLPDDDPDIFSIYADWLFTGKIASKPEQSEQSEQRSHVANWPDVSEEQIIQAELYVLGEKLMDDAFCDYILRALVEVGKMKAWVGHEGYMPCRTAIRTIYNGTKHDSPMRKFLVDMYGYHGQKESFTEANVYGYPQEFLAGLVGSLIVKRDGQTEGNPEDNLKPCFKCN</sequence>
<dbReference type="Proteomes" id="UP000237631">
    <property type="component" value="Unassembled WGS sequence"/>
</dbReference>
<dbReference type="CDD" id="cd18186">
    <property type="entry name" value="BTB_POZ_ZBTB_KLHL-like"/>
    <property type="match status" value="1"/>
</dbReference>
<reference evidence="2" key="1">
    <citation type="journal article" date="2017" name="bioRxiv">
        <title>Conservation of a gene cluster reveals novel cercosporin biosynthetic mechanisms and extends production to the genus Colletotrichum.</title>
        <authorList>
            <person name="de Jonge R."/>
            <person name="Ebert M.K."/>
            <person name="Huitt-Roehl C.R."/>
            <person name="Pal P."/>
            <person name="Suttle J.C."/>
            <person name="Spanner R.E."/>
            <person name="Neubauer J.D."/>
            <person name="Jurick W.M.II."/>
            <person name="Stott K.A."/>
            <person name="Secor G.A."/>
            <person name="Thomma B.P.H.J."/>
            <person name="Van de Peer Y."/>
            <person name="Townsend C.A."/>
            <person name="Bolton M.D."/>
        </authorList>
    </citation>
    <scope>NUCLEOTIDE SEQUENCE [LARGE SCALE GENOMIC DNA]</scope>
    <source>
        <strain evidence="2">CBS538.71</strain>
    </source>
</reference>
<dbReference type="OrthoDB" id="3648633at2759"/>
<dbReference type="Gene3D" id="3.30.710.10">
    <property type="entry name" value="Potassium Channel Kv1.1, Chain A"/>
    <property type="match status" value="1"/>
</dbReference>
<dbReference type="PANTHER" id="PTHR47843:SF2">
    <property type="entry name" value="BTB DOMAIN-CONTAINING PROTEIN"/>
    <property type="match status" value="1"/>
</dbReference>